<evidence type="ECO:0000313" key="7">
    <source>
        <dbReference type="EMBL" id="RDI69701.1"/>
    </source>
</evidence>
<feature type="transmembrane region" description="Helical" evidence="6">
    <location>
        <begin position="233"/>
        <end position="251"/>
    </location>
</feature>
<feature type="transmembrane region" description="Helical" evidence="6">
    <location>
        <begin position="279"/>
        <end position="299"/>
    </location>
</feature>
<dbReference type="Pfam" id="PF01943">
    <property type="entry name" value="Polysacc_synt"/>
    <property type="match status" value="1"/>
</dbReference>
<evidence type="ECO:0000256" key="4">
    <source>
        <dbReference type="ARBA" id="ARBA00022989"/>
    </source>
</evidence>
<organism evidence="7 8">
    <name type="scientific">Halopelagius longus</name>
    <dbReference type="NCBI Taxonomy" id="1236180"/>
    <lineage>
        <taxon>Archaea</taxon>
        <taxon>Methanobacteriati</taxon>
        <taxon>Methanobacteriota</taxon>
        <taxon>Stenosarchaea group</taxon>
        <taxon>Halobacteria</taxon>
        <taxon>Halobacteriales</taxon>
        <taxon>Haloferacaceae</taxon>
    </lineage>
</organism>
<dbReference type="PANTHER" id="PTHR30250:SF27">
    <property type="entry name" value="POLYSACCHARIDE BIOSYNTHESIS PROTEIN"/>
    <property type="match status" value="1"/>
</dbReference>
<comment type="subcellular location">
    <subcellularLocation>
        <location evidence="1">Cell membrane</location>
        <topology evidence="1">Multi-pass membrane protein</topology>
    </subcellularLocation>
</comment>
<name>A0A370IHS7_9EURY</name>
<feature type="transmembrane region" description="Helical" evidence="6">
    <location>
        <begin position="351"/>
        <end position="370"/>
    </location>
</feature>
<feature type="transmembrane region" description="Helical" evidence="6">
    <location>
        <begin position="100"/>
        <end position="121"/>
    </location>
</feature>
<feature type="transmembrane region" description="Helical" evidence="6">
    <location>
        <begin position="382"/>
        <end position="399"/>
    </location>
</feature>
<feature type="transmembrane region" description="Helical" evidence="6">
    <location>
        <begin position="20"/>
        <end position="46"/>
    </location>
</feature>
<feature type="transmembrane region" description="Helical" evidence="6">
    <location>
        <begin position="169"/>
        <end position="187"/>
    </location>
</feature>
<dbReference type="CDD" id="cd13128">
    <property type="entry name" value="MATE_Wzx_like"/>
    <property type="match status" value="1"/>
</dbReference>
<evidence type="ECO:0000256" key="5">
    <source>
        <dbReference type="ARBA" id="ARBA00023136"/>
    </source>
</evidence>
<dbReference type="InterPro" id="IPR002797">
    <property type="entry name" value="Polysacc_synth"/>
</dbReference>
<dbReference type="GO" id="GO:0005886">
    <property type="term" value="C:plasma membrane"/>
    <property type="evidence" value="ECO:0007669"/>
    <property type="project" value="UniProtKB-SubCell"/>
</dbReference>
<dbReference type="Proteomes" id="UP000255421">
    <property type="component" value="Unassembled WGS sequence"/>
</dbReference>
<feature type="transmembrane region" description="Helical" evidence="6">
    <location>
        <begin position="320"/>
        <end position="345"/>
    </location>
</feature>
<feature type="transmembrane region" description="Helical" evidence="6">
    <location>
        <begin position="464"/>
        <end position="484"/>
    </location>
</feature>
<comment type="caution">
    <text evidence="7">The sequence shown here is derived from an EMBL/GenBank/DDBJ whole genome shotgun (WGS) entry which is preliminary data.</text>
</comment>
<dbReference type="PANTHER" id="PTHR30250">
    <property type="entry name" value="PST FAMILY PREDICTED COLANIC ACID TRANSPORTER"/>
    <property type="match status" value="1"/>
</dbReference>
<dbReference type="InterPro" id="IPR050833">
    <property type="entry name" value="Poly_Biosynth_Transport"/>
</dbReference>
<reference evidence="7 8" key="1">
    <citation type="submission" date="2018-07" db="EMBL/GenBank/DDBJ databases">
        <title>Genome sequence of extremly halophilic archaeon Halopelagius longus strain BC12-B1.</title>
        <authorList>
            <person name="Zhang X."/>
        </authorList>
    </citation>
    <scope>NUCLEOTIDE SEQUENCE [LARGE SCALE GENOMIC DNA]</scope>
    <source>
        <strain evidence="7 8">BC12-B1</strain>
    </source>
</reference>
<gene>
    <name evidence="7" type="ORF">DWB78_18190</name>
</gene>
<evidence type="ECO:0000256" key="3">
    <source>
        <dbReference type="ARBA" id="ARBA00022692"/>
    </source>
</evidence>
<protein>
    <submittedName>
        <fullName evidence="7">Flippase</fullName>
    </submittedName>
</protein>
<sequence length="520" mass="56291">MYFTLTHLSVSKTQGSLTKLLKSAGIVFVSTVVARGLALGAEVFIIRSLSPDVFGTIAVAYTVALVLGRLSLFGVPAGVTRFISDESSEEEQWTVVKHGLLIVAPLTVTASLVLIVFPASFGELMNSEGIKQYLTVFALFVVAFPISRVIIAVLRARGETLYAGLSKDLLSRAGGIVLFAGLASVGITEVGAVAYWVSLPIISMVSSVYLLNRRLSVSGVLKSTIDWSSLRDLWSFSWPLAFSSSLLLFFSNMDVLMIEYFLASEAVGYYRSIQPLRQVTGFVLSSFTFLYLPLATQYFSNGDFDTLAEFYKVTTKWITALTLPLVLVFSVFAADIVKVFFGPAYLPVSEVLSVLVGGLFFNVLVGPNGATAKAIDRPRIELVSAAVGFVVNLGLNIILIPRYGIMGAAVATVAGFVTYNTMEITFIRRSIGCLPFSANQLKPLAPTVGAALLLKWFFGGSVGFAGLIAIGMFLSAFHLVSMLVTRSIDENDIDLVRRLEENLGREIPYIRGALNRFSKG</sequence>
<evidence type="ECO:0000256" key="6">
    <source>
        <dbReference type="SAM" id="Phobius"/>
    </source>
</evidence>
<evidence type="ECO:0000313" key="8">
    <source>
        <dbReference type="Proteomes" id="UP000255421"/>
    </source>
</evidence>
<feature type="transmembrane region" description="Helical" evidence="6">
    <location>
        <begin position="405"/>
        <end position="422"/>
    </location>
</feature>
<keyword evidence="8" id="KW-1185">Reference proteome</keyword>
<dbReference type="AlphaFoldDB" id="A0A370IHS7"/>
<evidence type="ECO:0000256" key="2">
    <source>
        <dbReference type="ARBA" id="ARBA00022475"/>
    </source>
</evidence>
<proteinExistence type="predicted"/>
<keyword evidence="5 6" id="KW-0472">Membrane</keyword>
<keyword evidence="3 6" id="KW-0812">Transmembrane</keyword>
<keyword evidence="4 6" id="KW-1133">Transmembrane helix</keyword>
<feature type="transmembrane region" description="Helical" evidence="6">
    <location>
        <begin position="133"/>
        <end position="157"/>
    </location>
</feature>
<accession>A0A370IHS7</accession>
<evidence type="ECO:0000256" key="1">
    <source>
        <dbReference type="ARBA" id="ARBA00004651"/>
    </source>
</evidence>
<feature type="transmembrane region" description="Helical" evidence="6">
    <location>
        <begin position="58"/>
        <end position="79"/>
    </location>
</feature>
<keyword evidence="2" id="KW-1003">Cell membrane</keyword>
<dbReference type="EMBL" id="QQST01000004">
    <property type="protein sequence ID" value="RDI69701.1"/>
    <property type="molecule type" value="Genomic_DNA"/>
</dbReference>